<dbReference type="Gene3D" id="3.40.50.80">
    <property type="entry name" value="Nucleotide-binding domain of ferredoxin-NADP reductase (FNR) module"/>
    <property type="match status" value="1"/>
</dbReference>
<dbReference type="PANTHER" id="PTHR30157:SF0">
    <property type="entry name" value="NADPH-DEPENDENT FERRIC-CHELATE REDUCTASE"/>
    <property type="match status" value="1"/>
</dbReference>
<dbReference type="InterPro" id="IPR039261">
    <property type="entry name" value="FNR_nucleotide-bd"/>
</dbReference>
<dbReference type="InterPro" id="IPR007037">
    <property type="entry name" value="SIP_rossman_dom"/>
</dbReference>
<dbReference type="Proteomes" id="UP000322927">
    <property type="component" value="Chromosome"/>
</dbReference>
<dbReference type="EMBL" id="CP029192">
    <property type="protein sequence ID" value="QES37198.1"/>
    <property type="molecule type" value="Genomic_DNA"/>
</dbReference>
<evidence type="ECO:0000313" key="3">
    <source>
        <dbReference type="Proteomes" id="UP000322927"/>
    </source>
</evidence>
<organism evidence="2 3">
    <name type="scientific">Streptomyces venezuelae</name>
    <dbReference type="NCBI Taxonomy" id="54571"/>
    <lineage>
        <taxon>Bacteria</taxon>
        <taxon>Bacillati</taxon>
        <taxon>Actinomycetota</taxon>
        <taxon>Actinomycetes</taxon>
        <taxon>Kitasatosporales</taxon>
        <taxon>Streptomycetaceae</taxon>
        <taxon>Streptomyces</taxon>
    </lineage>
</organism>
<dbReference type="PROSITE" id="PS51384">
    <property type="entry name" value="FAD_FR"/>
    <property type="match status" value="1"/>
</dbReference>
<name>A0A5P2C5H9_STRVZ</name>
<dbReference type="Gene3D" id="2.40.30.10">
    <property type="entry name" value="Translation factors"/>
    <property type="match status" value="1"/>
</dbReference>
<dbReference type="CDD" id="cd06193">
    <property type="entry name" value="siderophore_interacting"/>
    <property type="match status" value="1"/>
</dbReference>
<dbReference type="OrthoDB" id="3291337at2"/>
<gene>
    <name evidence="2" type="ORF">DEJ48_30725</name>
</gene>
<feature type="domain" description="FAD-binding FR-type" evidence="1">
    <location>
        <begin position="9"/>
        <end position="152"/>
    </location>
</feature>
<dbReference type="RefSeq" id="WP_150219434.1">
    <property type="nucleotide sequence ID" value="NZ_CP029192.1"/>
</dbReference>
<dbReference type="AlphaFoldDB" id="A0A5P2C5H9"/>
<dbReference type="InterPro" id="IPR013113">
    <property type="entry name" value="SIP_FAD-bd"/>
</dbReference>
<dbReference type="InterPro" id="IPR017938">
    <property type="entry name" value="Riboflavin_synthase-like_b-brl"/>
</dbReference>
<evidence type="ECO:0000259" key="1">
    <source>
        <dbReference type="PROSITE" id="PS51384"/>
    </source>
</evidence>
<dbReference type="InterPro" id="IPR017927">
    <property type="entry name" value="FAD-bd_FR_type"/>
</dbReference>
<sequence>MTDSPDSPYRFFDVDVARAEHLTPAMIRVTFTGADLPRMASAGLDQRVKIFLPHPGQDAPVMPDTTSGDALDWYAAWCDLDPSVRGIMRTYTTRELRRDPHELIIDFAVHGPAPSPADGPATSWARTARPGSRIGVLAPVDEENSAYDFRLPDDTDWLLLAADESALPAVANILATLPTGLPTRVWIEVHDLADRQELPTRADAEIHWLTRVGATADAIRGTDLPEGTPYAWIAGESATVKAVRRHLVADRGHDRKRVSFSGYWRQGTTTDELIDSNETA</sequence>
<proteinExistence type="predicted"/>
<dbReference type="GO" id="GO:0016491">
    <property type="term" value="F:oxidoreductase activity"/>
    <property type="evidence" value="ECO:0007669"/>
    <property type="project" value="InterPro"/>
</dbReference>
<evidence type="ECO:0000313" key="2">
    <source>
        <dbReference type="EMBL" id="QES37198.1"/>
    </source>
</evidence>
<dbReference type="Pfam" id="PF08021">
    <property type="entry name" value="FAD_binding_9"/>
    <property type="match status" value="1"/>
</dbReference>
<protein>
    <submittedName>
        <fullName evidence="2">NADPH-dependent ferric siderophore reductase</fullName>
    </submittedName>
</protein>
<dbReference type="InterPro" id="IPR039374">
    <property type="entry name" value="SIP_fam"/>
</dbReference>
<reference evidence="2 3" key="1">
    <citation type="submission" date="2018-05" db="EMBL/GenBank/DDBJ databases">
        <title>Streptomyces venezuelae.</title>
        <authorList>
            <person name="Kim W."/>
            <person name="Lee N."/>
            <person name="Cho B.-K."/>
        </authorList>
    </citation>
    <scope>NUCLEOTIDE SEQUENCE [LARGE SCALE GENOMIC DNA]</scope>
    <source>
        <strain evidence="2 3">ATCC 14584</strain>
    </source>
</reference>
<dbReference type="PANTHER" id="PTHR30157">
    <property type="entry name" value="FERRIC REDUCTASE, NADPH-DEPENDENT"/>
    <property type="match status" value="1"/>
</dbReference>
<accession>A0A5P2C5H9</accession>
<dbReference type="SUPFAM" id="SSF63380">
    <property type="entry name" value="Riboflavin synthase domain-like"/>
    <property type="match status" value="1"/>
</dbReference>
<dbReference type="Pfam" id="PF04954">
    <property type="entry name" value="SIP"/>
    <property type="match status" value="1"/>
</dbReference>